<dbReference type="Proteomes" id="UP000674938">
    <property type="component" value="Unassembled WGS sequence"/>
</dbReference>
<keyword evidence="3" id="KW-1185">Reference proteome</keyword>
<reference evidence="2" key="1">
    <citation type="submission" date="2020-12" db="EMBL/GenBank/DDBJ databases">
        <title>Vagococcus allomyrinae sp. nov. and Enterococcus lavae sp. nov., isolated from the larvae of Allomyrina dichotoma.</title>
        <authorList>
            <person name="Lee S.D."/>
        </authorList>
    </citation>
    <scope>NUCLEOTIDE SEQUENCE</scope>
    <source>
        <strain evidence="2">BWB3-3</strain>
    </source>
</reference>
<proteinExistence type="predicted"/>
<organism evidence="2 3">
    <name type="scientific">Vagococcus allomyrinae</name>
    <dbReference type="NCBI Taxonomy" id="2794353"/>
    <lineage>
        <taxon>Bacteria</taxon>
        <taxon>Bacillati</taxon>
        <taxon>Bacillota</taxon>
        <taxon>Bacilli</taxon>
        <taxon>Lactobacillales</taxon>
        <taxon>Enterococcaceae</taxon>
        <taxon>Vagococcus</taxon>
    </lineage>
</organism>
<dbReference type="AlphaFoldDB" id="A0A940P9F2"/>
<dbReference type="Pfam" id="PF13125">
    <property type="entry name" value="DUF3958"/>
    <property type="match status" value="1"/>
</dbReference>
<protein>
    <submittedName>
        <fullName evidence="2">DUF3958 family protein</fullName>
    </submittedName>
</protein>
<feature type="coiled-coil region" evidence="1">
    <location>
        <begin position="8"/>
        <end position="35"/>
    </location>
</feature>
<comment type="caution">
    <text evidence="2">The sequence shown here is derived from an EMBL/GenBank/DDBJ whole genome shotgun (WGS) entry which is preliminary data.</text>
</comment>
<keyword evidence="1" id="KW-0175">Coiled coil</keyword>
<dbReference type="RefSeq" id="WP_209531577.1">
    <property type="nucleotide sequence ID" value="NZ_JAEEGA010000019.1"/>
</dbReference>
<sequence length="117" mass="14239">MSDKWEELNRKEQLLMEQEADLVREEAKVERLEEDYIDHLFKTNHLFRETQQLFHGTEAQLYEEISQKIHEDSRKMEESLGAMQKKVRDRRKIVQSQLDEVYEEKQKLSRDGEEKMP</sequence>
<dbReference type="EMBL" id="JAEEGA010000019">
    <property type="protein sequence ID" value="MBP1043762.1"/>
    <property type="molecule type" value="Genomic_DNA"/>
</dbReference>
<gene>
    <name evidence="2" type="ORF">I6N95_22285</name>
</gene>
<name>A0A940P9F2_9ENTE</name>
<evidence type="ECO:0000313" key="2">
    <source>
        <dbReference type="EMBL" id="MBP1043762.1"/>
    </source>
</evidence>
<evidence type="ECO:0000256" key="1">
    <source>
        <dbReference type="SAM" id="Coils"/>
    </source>
</evidence>
<evidence type="ECO:0000313" key="3">
    <source>
        <dbReference type="Proteomes" id="UP000674938"/>
    </source>
</evidence>
<dbReference type="InterPro" id="IPR025014">
    <property type="entry name" value="DUF3958"/>
</dbReference>
<accession>A0A940P9F2</accession>